<name>A0A8S5NDQ8_9CAUD</name>
<organism evidence="1">
    <name type="scientific">Myoviridae sp. ct5Tq8</name>
    <dbReference type="NCBI Taxonomy" id="2826612"/>
    <lineage>
        <taxon>Viruses</taxon>
        <taxon>Duplodnaviria</taxon>
        <taxon>Heunggongvirae</taxon>
        <taxon>Uroviricota</taxon>
        <taxon>Caudoviricetes</taxon>
    </lineage>
</organism>
<reference evidence="1" key="1">
    <citation type="journal article" date="2021" name="Proc. Natl. Acad. Sci. U.S.A.">
        <title>A Catalog of Tens of Thousands of Viruses from Human Metagenomes Reveals Hidden Associations with Chronic Diseases.</title>
        <authorList>
            <person name="Tisza M.J."/>
            <person name="Buck C.B."/>
        </authorList>
    </citation>
    <scope>NUCLEOTIDE SEQUENCE</scope>
    <source>
        <strain evidence="1">Ct5Tq8</strain>
    </source>
</reference>
<dbReference type="EMBL" id="BK015138">
    <property type="protein sequence ID" value="DAD92519.1"/>
    <property type="molecule type" value="Genomic_DNA"/>
</dbReference>
<evidence type="ECO:0000313" key="1">
    <source>
        <dbReference type="EMBL" id="DAD92519.1"/>
    </source>
</evidence>
<accession>A0A8S5NDQ8</accession>
<protein>
    <submittedName>
        <fullName evidence="1">Uncharacterized protein</fullName>
    </submittedName>
</protein>
<sequence length="32" mass="3588">MVRTSKMTRKKNYSLRRVVAAFLFAPGSPGAF</sequence>
<proteinExistence type="predicted"/>